<dbReference type="EMBL" id="CP022521">
    <property type="protein sequence ID" value="ASO21572.1"/>
    <property type="molecule type" value="Genomic_DNA"/>
</dbReference>
<reference evidence="2 3" key="1">
    <citation type="submission" date="2017-07" db="EMBL/GenBank/DDBJ databases">
        <title>Complete genome sequence of Actinoalloteichus hoggarensis DSM 45943, type strain of Actinoalloteichus hoggarensis.</title>
        <authorList>
            <person name="Ruckert C."/>
            <person name="Nouioui I."/>
            <person name="Willmese J."/>
            <person name="van Wezel G."/>
            <person name="Klenk H.-P."/>
            <person name="Kalinowski J."/>
            <person name="Zotchev S.B."/>
        </authorList>
    </citation>
    <scope>NUCLEOTIDE SEQUENCE [LARGE SCALE GENOMIC DNA]</scope>
    <source>
        <strain evidence="2 3">DSM 45943</strain>
    </source>
</reference>
<dbReference type="Proteomes" id="UP000204221">
    <property type="component" value="Chromosome"/>
</dbReference>
<evidence type="ECO:0000259" key="1">
    <source>
        <dbReference type="Pfam" id="PF00535"/>
    </source>
</evidence>
<name>A0A221W6M0_9PSEU</name>
<dbReference type="EC" id="2.4.1.266" evidence="2"/>
<dbReference type="GO" id="GO:0016757">
    <property type="term" value="F:glycosyltransferase activity"/>
    <property type="evidence" value="ECO:0007669"/>
    <property type="project" value="UniProtKB-KW"/>
</dbReference>
<keyword evidence="3" id="KW-1185">Reference proteome</keyword>
<dbReference type="PANTHER" id="PTHR43685:SF3">
    <property type="entry name" value="SLR2126 PROTEIN"/>
    <property type="match status" value="1"/>
</dbReference>
<organism evidence="2 3">
    <name type="scientific">Actinoalloteichus hoggarensis</name>
    <dbReference type="NCBI Taxonomy" id="1470176"/>
    <lineage>
        <taxon>Bacteria</taxon>
        <taxon>Bacillati</taxon>
        <taxon>Actinomycetota</taxon>
        <taxon>Actinomycetes</taxon>
        <taxon>Pseudonocardiales</taxon>
        <taxon>Pseudonocardiaceae</taxon>
        <taxon>Actinoalloteichus</taxon>
    </lineage>
</organism>
<protein>
    <submittedName>
        <fullName evidence="2">Glucosyl-3-phosphoglycerate synthase</fullName>
        <ecNumber evidence="2">2.4.1.266</ecNumber>
    </submittedName>
</protein>
<dbReference type="CDD" id="cd00761">
    <property type="entry name" value="Glyco_tranf_GTA_type"/>
    <property type="match status" value="1"/>
</dbReference>
<dbReference type="InterPro" id="IPR001173">
    <property type="entry name" value="Glyco_trans_2-like"/>
</dbReference>
<dbReference type="Gene3D" id="3.90.550.10">
    <property type="entry name" value="Spore Coat Polysaccharide Biosynthesis Protein SpsA, Chain A"/>
    <property type="match status" value="1"/>
</dbReference>
<evidence type="ECO:0000313" key="3">
    <source>
        <dbReference type="Proteomes" id="UP000204221"/>
    </source>
</evidence>
<dbReference type="Pfam" id="PF00535">
    <property type="entry name" value="Glycos_transf_2"/>
    <property type="match status" value="1"/>
</dbReference>
<dbReference type="InterPro" id="IPR050834">
    <property type="entry name" value="Glycosyltransf_2"/>
</dbReference>
<keyword evidence="2" id="KW-0328">Glycosyltransferase</keyword>
<evidence type="ECO:0000313" key="2">
    <source>
        <dbReference type="EMBL" id="ASO21572.1"/>
    </source>
</evidence>
<proteinExistence type="predicted"/>
<sequence length="344" mass="37190">MTTLRTELIHRSNAYTPNTAGFEAIAGIGWHQPTQPDCRLSAARTVSVVIPAHQVGHSLSAVLDALAGQHHPHPIEVIVVDDASTDDTTTIAAAHPVVTRAVRLPRRHGAGTARTLGTHLATGETVLFLDGDIVLPPHVVTDVAARATDTAVLVGFRHNLPYSTHQDGRHLPGESPALAADHRVTWRPPVGVTLPYSGLILAESLDGRPLDHTRDLLDLGHGARYHDWDLPRMVVTAVLAVPRVAVLDVGGFEPSFDRLGWGMEDTYLGACLIAAGLLVIPLRQAVGYHLDPPDAAAQWHRKLAAWPATLAHYRALLDQPAPRGRTDQVRHTMTTLLDTCEDLR</sequence>
<dbReference type="KEGG" id="ahg:AHOG_19770"/>
<dbReference type="AlphaFoldDB" id="A0A221W6M0"/>
<gene>
    <name evidence="2" type="primary">gpgS</name>
    <name evidence="2" type="ORF">AHOG_19770</name>
</gene>
<accession>A0A221W6M0</accession>
<keyword evidence="2" id="KW-0808">Transferase</keyword>
<feature type="domain" description="Glycosyltransferase 2-like" evidence="1">
    <location>
        <begin position="47"/>
        <end position="170"/>
    </location>
</feature>
<dbReference type="InterPro" id="IPR029044">
    <property type="entry name" value="Nucleotide-diphossugar_trans"/>
</dbReference>
<dbReference type="PANTHER" id="PTHR43685">
    <property type="entry name" value="GLYCOSYLTRANSFERASE"/>
    <property type="match status" value="1"/>
</dbReference>
<dbReference type="SUPFAM" id="SSF53448">
    <property type="entry name" value="Nucleotide-diphospho-sugar transferases"/>
    <property type="match status" value="1"/>
</dbReference>
<dbReference type="RefSeq" id="WP_245856340.1">
    <property type="nucleotide sequence ID" value="NZ_CP022521.1"/>
</dbReference>